<proteinExistence type="predicted"/>
<sequence>MENHIIGVYENEQQVVEVVEDLQKKGYTTEEISVIAKNTKKLPEIAEEVKPSTTDGAIAGAATGGAIGLAGVIAGLSTVLIPGLGAVLAAGPILTTIGGAVIGANSGAGGFKHALMELGVTDEEAERYSKDAEDGKILVFLHRKSRFRKEER</sequence>
<evidence type="ECO:0000259" key="1">
    <source>
        <dbReference type="Pfam" id="PF11181"/>
    </source>
</evidence>
<keyword evidence="3" id="KW-1185">Reference proteome</keyword>
<feature type="domain" description="General stress protein 17M-like" evidence="1">
    <location>
        <begin position="5"/>
        <end position="69"/>
    </location>
</feature>
<dbReference type="InterPro" id="IPR025889">
    <property type="entry name" value="GSP17M-like_dom"/>
</dbReference>
<dbReference type="RefSeq" id="WP_381442856.1">
    <property type="nucleotide sequence ID" value="NZ_JBHSNP010000010.1"/>
</dbReference>
<dbReference type="PANTHER" id="PTHR36109:SF2">
    <property type="entry name" value="MEMBRANE PROTEIN"/>
    <property type="match status" value="1"/>
</dbReference>
<evidence type="ECO:0000313" key="3">
    <source>
        <dbReference type="Proteomes" id="UP001596071"/>
    </source>
</evidence>
<comment type="caution">
    <text evidence="2">The sequence shown here is derived from an EMBL/GenBank/DDBJ whole genome shotgun (WGS) entry which is preliminary data.</text>
</comment>
<dbReference type="PANTHER" id="PTHR36109">
    <property type="entry name" value="MEMBRANE PROTEIN-RELATED"/>
    <property type="match status" value="1"/>
</dbReference>
<dbReference type="EMBL" id="JBHSNP010000010">
    <property type="protein sequence ID" value="MFC5602684.1"/>
    <property type="molecule type" value="Genomic_DNA"/>
</dbReference>
<dbReference type="Pfam" id="PF11181">
    <property type="entry name" value="YflT"/>
    <property type="match status" value="1"/>
</dbReference>
<evidence type="ECO:0000313" key="2">
    <source>
        <dbReference type="EMBL" id="MFC5602684.1"/>
    </source>
</evidence>
<gene>
    <name evidence="2" type="ORF">ACFPTP_05585</name>
</gene>
<reference evidence="3" key="1">
    <citation type="journal article" date="2019" name="Int. J. Syst. Evol. Microbiol.">
        <title>The Global Catalogue of Microorganisms (GCM) 10K type strain sequencing project: providing services to taxonomists for standard genome sequencing and annotation.</title>
        <authorList>
            <consortium name="The Broad Institute Genomics Platform"/>
            <consortium name="The Broad Institute Genome Sequencing Center for Infectious Disease"/>
            <person name="Wu L."/>
            <person name="Ma J."/>
        </authorList>
    </citation>
    <scope>NUCLEOTIDE SEQUENCE [LARGE SCALE GENOMIC DNA]</scope>
    <source>
        <strain evidence="3">KACC 11299</strain>
    </source>
</reference>
<organism evidence="2 3">
    <name type="scientific">Sporosarcina koreensis</name>
    <dbReference type="NCBI Taxonomy" id="334735"/>
    <lineage>
        <taxon>Bacteria</taxon>
        <taxon>Bacillati</taxon>
        <taxon>Bacillota</taxon>
        <taxon>Bacilli</taxon>
        <taxon>Bacillales</taxon>
        <taxon>Caryophanaceae</taxon>
        <taxon>Sporosarcina</taxon>
    </lineage>
</organism>
<dbReference type="Proteomes" id="UP001596071">
    <property type="component" value="Unassembled WGS sequence"/>
</dbReference>
<dbReference type="InterPro" id="IPR052948">
    <property type="entry name" value="Low_temp-induced_all0457"/>
</dbReference>
<name>A0ABW0TUI2_9BACL</name>
<protein>
    <submittedName>
        <fullName evidence="2">General stress protein</fullName>
    </submittedName>
</protein>
<accession>A0ABW0TUI2</accession>